<feature type="domain" description="Phosphatidic acid phosphatase type 2/haloperoxidase" evidence="2">
    <location>
        <begin position="107"/>
        <end position="221"/>
    </location>
</feature>
<protein>
    <submittedName>
        <fullName evidence="3">PAP2 family protein</fullName>
    </submittedName>
</protein>
<dbReference type="EMBL" id="QFYS01000012">
    <property type="protein sequence ID" value="RAK62312.1"/>
    <property type="molecule type" value="Genomic_DNA"/>
</dbReference>
<comment type="caution">
    <text evidence="3">The sequence shown here is derived from an EMBL/GenBank/DDBJ whole genome shotgun (WGS) entry which is preliminary data.</text>
</comment>
<proteinExistence type="predicted"/>
<feature type="transmembrane region" description="Helical" evidence="1">
    <location>
        <begin position="178"/>
        <end position="200"/>
    </location>
</feature>
<gene>
    <name evidence="3" type="ORF">DJ019_19470</name>
</gene>
<dbReference type="InterPro" id="IPR036938">
    <property type="entry name" value="PAP2/HPO_sf"/>
</dbReference>
<dbReference type="PANTHER" id="PTHR14969:SF13">
    <property type="entry name" value="AT30094P"/>
    <property type="match status" value="1"/>
</dbReference>
<dbReference type="Pfam" id="PF01569">
    <property type="entry name" value="PAP2"/>
    <property type="match status" value="1"/>
</dbReference>
<reference evidence="3 4" key="1">
    <citation type="submission" date="2018-05" db="EMBL/GenBank/DDBJ databases">
        <authorList>
            <person name="Lanie J.A."/>
            <person name="Ng W.-L."/>
            <person name="Kazmierczak K.M."/>
            <person name="Andrzejewski T.M."/>
            <person name="Davidsen T.M."/>
            <person name="Wayne K.J."/>
            <person name="Tettelin H."/>
            <person name="Glass J.I."/>
            <person name="Rusch D."/>
            <person name="Podicherti R."/>
            <person name="Tsui H.-C.T."/>
            <person name="Winkler M.E."/>
        </authorList>
    </citation>
    <scope>NUCLEOTIDE SEQUENCE [LARGE SCALE GENOMIC DNA]</scope>
    <source>
        <strain evidence="3 4">BUT-10</strain>
    </source>
</reference>
<dbReference type="CDD" id="cd03392">
    <property type="entry name" value="PAP2_like_2"/>
    <property type="match status" value="1"/>
</dbReference>
<evidence type="ECO:0000313" key="3">
    <source>
        <dbReference type="EMBL" id="RAK62312.1"/>
    </source>
</evidence>
<name>A0A328B4E8_9CAUL</name>
<sequence>MSQTVFDTVWRFAKRFEARVLIALGLASGAVLSFVELADDMVEGDTEALDRRLVLALRTPGDLNNPVGSHDLEEAVRDVTALGGTTLIVVVTLVGILAFAFHRRYRHALVLGGTVLLGTLSSNLTKTLFDRPRPDLVPHEVFVYSGSFPSGHSTMAATTYLTLAMLVSSLEPRRRTKALAYGLACAVLVGVGFSRVYLGVHWPSDVLAGWCLGAAWALAAWLALRLLHAPTRGS</sequence>
<feature type="transmembrane region" description="Helical" evidence="1">
    <location>
        <begin position="206"/>
        <end position="227"/>
    </location>
</feature>
<dbReference type="AlphaFoldDB" id="A0A328B4E8"/>
<feature type="transmembrane region" description="Helical" evidence="1">
    <location>
        <begin position="141"/>
        <end position="166"/>
    </location>
</feature>
<evidence type="ECO:0000256" key="1">
    <source>
        <dbReference type="SAM" id="Phobius"/>
    </source>
</evidence>
<keyword evidence="1" id="KW-1133">Transmembrane helix</keyword>
<evidence type="ECO:0000259" key="2">
    <source>
        <dbReference type="SMART" id="SM00014"/>
    </source>
</evidence>
<dbReference type="SUPFAM" id="SSF48317">
    <property type="entry name" value="Acid phosphatase/Vanadium-dependent haloperoxidase"/>
    <property type="match status" value="1"/>
</dbReference>
<feature type="transmembrane region" description="Helical" evidence="1">
    <location>
        <begin position="20"/>
        <end position="38"/>
    </location>
</feature>
<dbReference type="InterPro" id="IPR000326">
    <property type="entry name" value="PAP2/HPO"/>
</dbReference>
<dbReference type="Gene3D" id="1.20.144.10">
    <property type="entry name" value="Phosphatidic acid phosphatase type 2/haloperoxidase"/>
    <property type="match status" value="2"/>
</dbReference>
<accession>A0A328B4E8</accession>
<feature type="transmembrane region" description="Helical" evidence="1">
    <location>
        <begin position="79"/>
        <end position="101"/>
    </location>
</feature>
<dbReference type="PANTHER" id="PTHR14969">
    <property type="entry name" value="SPHINGOSINE-1-PHOSPHATE PHOSPHOHYDROLASE"/>
    <property type="match status" value="1"/>
</dbReference>
<dbReference type="SMART" id="SM00014">
    <property type="entry name" value="acidPPc"/>
    <property type="match status" value="1"/>
</dbReference>
<evidence type="ECO:0000313" key="4">
    <source>
        <dbReference type="Proteomes" id="UP000249524"/>
    </source>
</evidence>
<organism evidence="3 4">
    <name type="scientific">Phenylobacterium kunshanense</name>
    <dbReference type="NCBI Taxonomy" id="1445034"/>
    <lineage>
        <taxon>Bacteria</taxon>
        <taxon>Pseudomonadati</taxon>
        <taxon>Pseudomonadota</taxon>
        <taxon>Alphaproteobacteria</taxon>
        <taxon>Caulobacterales</taxon>
        <taxon>Caulobacteraceae</taxon>
        <taxon>Phenylobacterium</taxon>
    </lineage>
</organism>
<dbReference type="OrthoDB" id="9801622at2"/>
<feature type="transmembrane region" description="Helical" evidence="1">
    <location>
        <begin position="108"/>
        <end position="129"/>
    </location>
</feature>
<keyword evidence="1" id="KW-0472">Membrane</keyword>
<dbReference type="Proteomes" id="UP000249524">
    <property type="component" value="Unassembled WGS sequence"/>
</dbReference>
<keyword evidence="1" id="KW-0812">Transmembrane</keyword>
<keyword evidence="4" id="KW-1185">Reference proteome</keyword>